<organism evidence="2 3">
    <name type="scientific">Aerococcus urinaehominis</name>
    <dbReference type="NCBI Taxonomy" id="128944"/>
    <lineage>
        <taxon>Bacteria</taxon>
        <taxon>Bacillati</taxon>
        <taxon>Bacillota</taxon>
        <taxon>Bacilli</taxon>
        <taxon>Lactobacillales</taxon>
        <taxon>Aerococcaceae</taxon>
        <taxon>Aerococcus</taxon>
    </lineage>
</organism>
<proteinExistence type="predicted"/>
<dbReference type="AlphaFoldDB" id="A0A0X8FL46"/>
<feature type="compositionally biased region" description="Acidic residues" evidence="1">
    <location>
        <begin position="35"/>
        <end position="66"/>
    </location>
</feature>
<dbReference type="PANTHER" id="PTHR31157:SF1">
    <property type="entry name" value="SCP DOMAIN-CONTAINING PROTEIN"/>
    <property type="match status" value="1"/>
</dbReference>
<dbReference type="PANTHER" id="PTHR31157">
    <property type="entry name" value="SCP DOMAIN-CONTAINING PROTEIN"/>
    <property type="match status" value="1"/>
</dbReference>
<reference evidence="3" key="2">
    <citation type="submission" date="2016-01" db="EMBL/GenBank/DDBJ databases">
        <title>Six Aerococcus type strain genome sequencing and assembly using PacBio and Illumina Hiseq.</title>
        <authorList>
            <person name="Carkaci D."/>
            <person name="Dargis R."/>
            <person name="Nielsen X.C."/>
            <person name="Skovgaard O."/>
            <person name="Fuursted K."/>
            <person name="Christensen J.J."/>
        </authorList>
    </citation>
    <scope>NUCLEOTIDE SEQUENCE [LARGE SCALE GENOMIC DNA]</scope>
    <source>
        <strain evidence="3">CCUG42038B</strain>
    </source>
</reference>
<keyword evidence="3" id="KW-1185">Reference proteome</keyword>
<dbReference type="KEGG" id="auh:AWM75_04655"/>
<name>A0A0X8FL46_9LACT</name>
<sequence>MTLEKLLKKAGKISLVALLSTQLLTPLAPQHVFADDDDDYEEVEDWDDDDYEDYDDYDDDEADDDWQAPAANQYGTPQLNDDWDDDDDQAENWDSQDLDDDDDDDQDGSYYVTINNRQVKVDSDDDWEDIWETYYESVGEDDDKAATPSSQETNKIAKVFHNVELKQNPNFMTEKVTKEDDPSQGFKPGDQLANKDIVEKVEIKTDKPIPTLAQDKKDKQKKQQIDQRAKDKTAANQLVVKDQKQTSKQIPVKANQKTQQDVNQNVYIDEKVLNQEFLALLNKDRQAKGLKPVAHGTHLQEGVNKRSQDLSKIGHIRVNDQAHVRLDGSSFREDFNYLGGQHKNALGENTAMTTYSGNPNQLLSEKALAEQFYQQWKNSPGHYDNMMSPNYNYSTISVKMSDKNALVGDQYNALIAVQVLDSSVK</sequence>
<feature type="region of interest" description="Disordered" evidence="1">
    <location>
        <begin position="33"/>
        <end position="110"/>
    </location>
</feature>
<dbReference type="EMBL" id="CP014163">
    <property type="protein sequence ID" value="AMB99333.1"/>
    <property type="molecule type" value="Genomic_DNA"/>
</dbReference>
<feature type="compositionally biased region" description="Basic and acidic residues" evidence="1">
    <location>
        <begin position="214"/>
        <end position="233"/>
    </location>
</feature>
<dbReference type="Pfam" id="PF00188">
    <property type="entry name" value="CAP"/>
    <property type="match status" value="1"/>
</dbReference>
<dbReference type="Proteomes" id="UP000062260">
    <property type="component" value="Chromosome"/>
</dbReference>
<dbReference type="STRING" id="128944.AWM75_04655"/>
<dbReference type="CDD" id="cd05379">
    <property type="entry name" value="CAP_bacterial"/>
    <property type="match status" value="1"/>
</dbReference>
<evidence type="ECO:0000313" key="2">
    <source>
        <dbReference type="EMBL" id="AMB99333.1"/>
    </source>
</evidence>
<dbReference type="RefSeq" id="WP_067978858.1">
    <property type="nucleotide sequence ID" value="NZ_CP014163.1"/>
</dbReference>
<dbReference type="Gene3D" id="3.40.33.10">
    <property type="entry name" value="CAP"/>
    <property type="match status" value="1"/>
</dbReference>
<dbReference type="SUPFAM" id="SSF55797">
    <property type="entry name" value="PR-1-like"/>
    <property type="match status" value="1"/>
</dbReference>
<dbReference type="InterPro" id="IPR035940">
    <property type="entry name" value="CAP_sf"/>
</dbReference>
<dbReference type="InterPro" id="IPR014044">
    <property type="entry name" value="CAP_dom"/>
</dbReference>
<protein>
    <submittedName>
        <fullName evidence="2">Uncharacterized protein</fullName>
    </submittedName>
</protein>
<evidence type="ECO:0000313" key="3">
    <source>
        <dbReference type="Proteomes" id="UP000062260"/>
    </source>
</evidence>
<gene>
    <name evidence="2" type="ORF">AWM75_04655</name>
</gene>
<accession>A0A0X8FL46</accession>
<feature type="region of interest" description="Disordered" evidence="1">
    <location>
        <begin position="206"/>
        <end position="234"/>
    </location>
</feature>
<feature type="compositionally biased region" description="Acidic residues" evidence="1">
    <location>
        <begin position="81"/>
        <end position="107"/>
    </location>
</feature>
<dbReference type="OrthoDB" id="9783944at2"/>
<evidence type="ECO:0000256" key="1">
    <source>
        <dbReference type="SAM" id="MobiDB-lite"/>
    </source>
</evidence>
<reference evidence="2 3" key="1">
    <citation type="journal article" date="2016" name="Genome Announc.">
        <title>Complete Genome Sequences of Aerococcus christensenii CCUG 28831T, Aerococcus sanguinicola CCUG 43001T, Aerococcus urinae CCUG 36881T, Aerococcus urinaeequi CCUG 28094T, Aerococcus urinaehominis CCUG 42038 BT, and Aerococcus viridans CCUG 4311T.</title>
        <authorList>
            <person name="Carkaci D."/>
            <person name="Dargis R."/>
            <person name="Nielsen X.C."/>
            <person name="Skovgaard O."/>
            <person name="Fuursted K."/>
            <person name="Christensen J.J."/>
        </authorList>
    </citation>
    <scope>NUCLEOTIDE SEQUENCE [LARGE SCALE GENOMIC DNA]</scope>
    <source>
        <strain evidence="2 3">CCUG42038B</strain>
    </source>
</reference>